<evidence type="ECO:0000313" key="3">
    <source>
        <dbReference type="Proteomes" id="UP000092154"/>
    </source>
</evidence>
<feature type="compositionally biased region" description="Polar residues" evidence="1">
    <location>
        <begin position="726"/>
        <end position="738"/>
    </location>
</feature>
<name>A0A1B7N6J2_9AGAM</name>
<feature type="compositionally biased region" description="Polar residues" evidence="1">
    <location>
        <begin position="195"/>
        <end position="206"/>
    </location>
</feature>
<feature type="compositionally biased region" description="Low complexity" evidence="1">
    <location>
        <begin position="168"/>
        <end position="194"/>
    </location>
</feature>
<feature type="compositionally biased region" description="Low complexity" evidence="1">
    <location>
        <begin position="641"/>
        <end position="666"/>
    </location>
</feature>
<feature type="compositionally biased region" description="Polar residues" evidence="1">
    <location>
        <begin position="832"/>
        <end position="843"/>
    </location>
</feature>
<feature type="compositionally biased region" description="Polar residues" evidence="1">
    <location>
        <begin position="488"/>
        <end position="500"/>
    </location>
</feature>
<feature type="compositionally biased region" description="Low complexity" evidence="1">
    <location>
        <begin position="81"/>
        <end position="102"/>
    </location>
</feature>
<organism evidence="2 3">
    <name type="scientific">Rhizopogon vinicolor AM-OR11-026</name>
    <dbReference type="NCBI Taxonomy" id="1314800"/>
    <lineage>
        <taxon>Eukaryota</taxon>
        <taxon>Fungi</taxon>
        <taxon>Dikarya</taxon>
        <taxon>Basidiomycota</taxon>
        <taxon>Agaricomycotina</taxon>
        <taxon>Agaricomycetes</taxon>
        <taxon>Agaricomycetidae</taxon>
        <taxon>Boletales</taxon>
        <taxon>Suillineae</taxon>
        <taxon>Rhizopogonaceae</taxon>
        <taxon>Rhizopogon</taxon>
    </lineage>
</organism>
<feature type="region of interest" description="Disordered" evidence="1">
    <location>
        <begin position="143"/>
        <end position="206"/>
    </location>
</feature>
<feature type="compositionally biased region" description="Basic and acidic residues" evidence="1">
    <location>
        <begin position="458"/>
        <end position="469"/>
    </location>
</feature>
<feature type="region of interest" description="Disordered" evidence="1">
    <location>
        <begin position="813"/>
        <end position="850"/>
    </location>
</feature>
<accession>A0A1B7N6J2</accession>
<dbReference type="InParanoid" id="A0A1B7N6J2"/>
<dbReference type="STRING" id="1314800.A0A1B7N6J2"/>
<feature type="compositionally biased region" description="Pro residues" evidence="1">
    <location>
        <begin position="768"/>
        <end position="786"/>
    </location>
</feature>
<feature type="compositionally biased region" description="Low complexity" evidence="1">
    <location>
        <begin position="389"/>
        <end position="402"/>
    </location>
</feature>
<feature type="region of interest" description="Disordered" evidence="1">
    <location>
        <begin position="641"/>
        <end position="672"/>
    </location>
</feature>
<feature type="region of interest" description="Disordered" evidence="1">
    <location>
        <begin position="389"/>
        <end position="469"/>
    </location>
</feature>
<protein>
    <submittedName>
        <fullName evidence="2">Uncharacterized protein</fullName>
    </submittedName>
</protein>
<dbReference type="Proteomes" id="UP000092154">
    <property type="component" value="Unassembled WGS sequence"/>
</dbReference>
<feature type="compositionally biased region" description="Basic and acidic residues" evidence="1">
    <location>
        <begin position="118"/>
        <end position="127"/>
    </location>
</feature>
<feature type="region of interest" description="Disordered" evidence="1">
    <location>
        <begin position="702"/>
        <end position="790"/>
    </location>
</feature>
<feature type="compositionally biased region" description="Low complexity" evidence="1">
    <location>
        <begin position="337"/>
        <end position="347"/>
    </location>
</feature>
<feature type="region of interest" description="Disordered" evidence="1">
    <location>
        <begin position="327"/>
        <end position="347"/>
    </location>
</feature>
<reference evidence="2 3" key="1">
    <citation type="submission" date="2016-06" db="EMBL/GenBank/DDBJ databases">
        <title>Comparative genomics of the ectomycorrhizal sister species Rhizopogon vinicolor and Rhizopogon vesiculosus (Basidiomycota: Boletales) reveals a divergence of the mating type B locus.</title>
        <authorList>
            <consortium name="DOE Joint Genome Institute"/>
            <person name="Mujic A.B."/>
            <person name="Kuo A."/>
            <person name="Tritt A."/>
            <person name="Lipzen A."/>
            <person name="Chen C."/>
            <person name="Johnson J."/>
            <person name="Sharma A."/>
            <person name="Barry K."/>
            <person name="Grigoriev I.V."/>
            <person name="Spatafora J.W."/>
        </authorList>
    </citation>
    <scope>NUCLEOTIDE SEQUENCE [LARGE SCALE GENOMIC DNA]</scope>
    <source>
        <strain evidence="2 3">AM-OR11-026</strain>
    </source>
</reference>
<sequence>MSEDDVAYTALLRQLLSDTSTTRNARIHSWIEHQYDFALSESDNHLKEDDSVSLAYSRPPSPSPSSSLGAHRTFSSDRPDSPLLPRSSADSSSSRPESSCPSYDALFFPATSSPQTPIEHDGQEERERERALHFLVQEMAHWKMQSSPTTPRKSVDKPLPCPPPPSPATSTTQSTSSRVMRSRSSSTRISRLPSFTSTLSSDQSQPQDIFAPPLPVSVIVHGEPRNEHLLDIKRSDSILLRRMDAFSLKVNEQGEQELSLLSPVQDDRDSGYPSPTFSNFSCTPSRETALTSPYTSFPTSPASVTFAPCLPENIALPASPDAEVFPDEPFFTGDCDATSPSSTAFPTSPSATIFPLSPCSTAFPTSLGSNIRPPTAELALSASPSFSVDPASPSSSYSPPVSKTCINDDVPQSQRLRASTNSSGDLQSRWSVATTASLTPSPSDSTPHGTLLRSRTPSRKDKEVSKEVKTPRKRIRLISFISKLSPGRSDNSNTTDTFGSVASDDFTNDSDTEEPVVKPTKMISKKSSLASMRASFSLSRASFGSQRPPLSLTDVPPLPVSPTRTSFSASCISFAADGMMNGGEAVPPVPTISLSRIPSRATALDDALPPIPQSASTITSFRSASQVSLHAHTLPSASASQLSLLPSPTTSHSASRLSLLPRSGSSKNSLASSPILDVPISIHPMPSSMPSRAKSIFKLSARTKTPKVRAVSGPATPSKLPLPRTVVTSSIPNGTSLASKIPPPPTKFTPPSKLASMLASQSSSRLPHPTPPNTPPLSKLPPPPSKSTPQLKIVVPTPAPFLSQVKPAAIVPKSPLTSDEPIPLVSKLPLPSMSSKVSRNSTVRGFWRRA</sequence>
<keyword evidence="3" id="KW-1185">Reference proteome</keyword>
<feature type="region of interest" description="Disordered" evidence="1">
    <location>
        <begin position="48"/>
        <end position="127"/>
    </location>
</feature>
<feature type="region of interest" description="Disordered" evidence="1">
    <location>
        <begin position="484"/>
        <end position="523"/>
    </location>
</feature>
<evidence type="ECO:0000313" key="2">
    <source>
        <dbReference type="EMBL" id="OAX40459.1"/>
    </source>
</evidence>
<dbReference type="EMBL" id="KV448211">
    <property type="protein sequence ID" value="OAX40459.1"/>
    <property type="molecule type" value="Genomic_DNA"/>
</dbReference>
<gene>
    <name evidence="2" type="ORF">K503DRAFT_798803</name>
</gene>
<proteinExistence type="predicted"/>
<feature type="compositionally biased region" description="Polar residues" evidence="1">
    <location>
        <begin position="410"/>
        <end position="448"/>
    </location>
</feature>
<dbReference type="AlphaFoldDB" id="A0A1B7N6J2"/>
<evidence type="ECO:0000256" key="1">
    <source>
        <dbReference type="SAM" id="MobiDB-lite"/>
    </source>
</evidence>
<dbReference type="OrthoDB" id="2685297at2759"/>